<name>A0A0D3JRS2_EMIH1</name>
<dbReference type="eggNOG" id="KOG1212">
    <property type="taxonomic scope" value="Eukaryota"/>
</dbReference>
<dbReference type="STRING" id="2903.R1CU54"/>
<dbReference type="HOGENOM" id="CLU_397132_0_0_1"/>
<dbReference type="PaxDb" id="2903-EOD26207"/>
<dbReference type="Pfam" id="PF01425">
    <property type="entry name" value="Amidase"/>
    <property type="match status" value="1"/>
</dbReference>
<evidence type="ECO:0000313" key="3">
    <source>
        <dbReference type="EnsemblProtists" id="EOD26207"/>
    </source>
</evidence>
<evidence type="ECO:0000313" key="4">
    <source>
        <dbReference type="Proteomes" id="UP000013827"/>
    </source>
</evidence>
<feature type="region of interest" description="Disordered" evidence="1">
    <location>
        <begin position="351"/>
        <end position="378"/>
    </location>
</feature>
<dbReference type="InterPro" id="IPR023631">
    <property type="entry name" value="Amidase_dom"/>
</dbReference>
<dbReference type="KEGG" id="ehx:EMIHUDRAFT_469028"/>
<dbReference type="RefSeq" id="XP_005778636.1">
    <property type="nucleotide sequence ID" value="XM_005778579.1"/>
</dbReference>
<organism evidence="3 4">
    <name type="scientific">Emiliania huxleyi (strain CCMP1516)</name>
    <dbReference type="NCBI Taxonomy" id="280463"/>
    <lineage>
        <taxon>Eukaryota</taxon>
        <taxon>Haptista</taxon>
        <taxon>Haptophyta</taxon>
        <taxon>Prymnesiophyceae</taxon>
        <taxon>Isochrysidales</taxon>
        <taxon>Noelaerhabdaceae</taxon>
        <taxon>Emiliania</taxon>
    </lineage>
</organism>
<dbReference type="InterPro" id="IPR000120">
    <property type="entry name" value="Amidase"/>
</dbReference>
<reference evidence="4" key="1">
    <citation type="journal article" date="2013" name="Nature">
        <title>Pan genome of the phytoplankton Emiliania underpins its global distribution.</title>
        <authorList>
            <person name="Read B.A."/>
            <person name="Kegel J."/>
            <person name="Klute M.J."/>
            <person name="Kuo A."/>
            <person name="Lefebvre S.C."/>
            <person name="Maumus F."/>
            <person name="Mayer C."/>
            <person name="Miller J."/>
            <person name="Monier A."/>
            <person name="Salamov A."/>
            <person name="Young J."/>
            <person name="Aguilar M."/>
            <person name="Claverie J.M."/>
            <person name="Frickenhaus S."/>
            <person name="Gonzalez K."/>
            <person name="Herman E.K."/>
            <person name="Lin Y.C."/>
            <person name="Napier J."/>
            <person name="Ogata H."/>
            <person name="Sarno A.F."/>
            <person name="Shmutz J."/>
            <person name="Schroeder D."/>
            <person name="de Vargas C."/>
            <person name="Verret F."/>
            <person name="von Dassow P."/>
            <person name="Valentin K."/>
            <person name="Van de Peer Y."/>
            <person name="Wheeler G."/>
            <person name="Dacks J.B."/>
            <person name="Delwiche C.F."/>
            <person name="Dyhrman S.T."/>
            <person name="Glockner G."/>
            <person name="John U."/>
            <person name="Richards T."/>
            <person name="Worden A.Z."/>
            <person name="Zhang X."/>
            <person name="Grigoriev I.V."/>
            <person name="Allen A.E."/>
            <person name="Bidle K."/>
            <person name="Borodovsky M."/>
            <person name="Bowler C."/>
            <person name="Brownlee C."/>
            <person name="Cock J.M."/>
            <person name="Elias M."/>
            <person name="Gladyshev V.N."/>
            <person name="Groth M."/>
            <person name="Guda C."/>
            <person name="Hadaegh A."/>
            <person name="Iglesias-Rodriguez M.D."/>
            <person name="Jenkins J."/>
            <person name="Jones B.M."/>
            <person name="Lawson T."/>
            <person name="Leese F."/>
            <person name="Lindquist E."/>
            <person name="Lobanov A."/>
            <person name="Lomsadze A."/>
            <person name="Malik S.B."/>
            <person name="Marsh M.E."/>
            <person name="Mackinder L."/>
            <person name="Mock T."/>
            <person name="Mueller-Roeber B."/>
            <person name="Pagarete A."/>
            <person name="Parker M."/>
            <person name="Probert I."/>
            <person name="Quesneville H."/>
            <person name="Raines C."/>
            <person name="Rensing S.A."/>
            <person name="Riano-Pachon D.M."/>
            <person name="Richier S."/>
            <person name="Rokitta S."/>
            <person name="Shiraiwa Y."/>
            <person name="Soanes D.M."/>
            <person name="van der Giezen M."/>
            <person name="Wahlund T.M."/>
            <person name="Williams B."/>
            <person name="Wilson W."/>
            <person name="Wolfe G."/>
            <person name="Wurch L.L."/>
        </authorList>
    </citation>
    <scope>NUCLEOTIDE SEQUENCE</scope>
</reference>
<dbReference type="PANTHER" id="PTHR11895">
    <property type="entry name" value="TRANSAMIDASE"/>
    <property type="match status" value="1"/>
</dbReference>
<dbReference type="Gene3D" id="3.90.1300.10">
    <property type="entry name" value="Amidase signature (AS) domain"/>
    <property type="match status" value="2"/>
</dbReference>
<evidence type="ECO:0000256" key="1">
    <source>
        <dbReference type="SAM" id="MobiDB-lite"/>
    </source>
</evidence>
<dbReference type="InterPro" id="IPR036928">
    <property type="entry name" value="AS_sf"/>
</dbReference>
<dbReference type="SUPFAM" id="SSF75304">
    <property type="entry name" value="Amidase signature (AS) enzymes"/>
    <property type="match status" value="1"/>
</dbReference>
<reference evidence="3" key="2">
    <citation type="submission" date="2024-10" db="UniProtKB">
        <authorList>
            <consortium name="EnsemblProtists"/>
        </authorList>
    </citation>
    <scope>IDENTIFICATION</scope>
</reference>
<proteinExistence type="predicted"/>
<dbReference type="PANTHER" id="PTHR11895:SF76">
    <property type="entry name" value="INDOLEACETAMIDE HYDROLASE"/>
    <property type="match status" value="1"/>
</dbReference>
<protein>
    <recommendedName>
        <fullName evidence="2">Amidase domain-containing protein</fullName>
    </recommendedName>
</protein>
<dbReference type="EnsemblProtists" id="EOD26207">
    <property type="protein sequence ID" value="EOD26207"/>
    <property type="gene ID" value="EMIHUDRAFT_469028"/>
</dbReference>
<keyword evidence="4" id="KW-1185">Reference proteome</keyword>
<dbReference type="GeneID" id="17271752"/>
<accession>A0A0D3JRS2</accession>
<dbReference type="AlphaFoldDB" id="A0A0D3JRS2"/>
<dbReference type="Proteomes" id="UP000013827">
    <property type="component" value="Unassembled WGS sequence"/>
</dbReference>
<sequence length="694" mass="70393">MPSAPSTIAAAAVAASAAAAAAAIVLAHHIRRRRRACEAEVALDALWRSPAAAVVQQLECGQVTPAKLIDVAVRRIAATNAATNAVVTLCEERARARAASFAQSGGAPGPLFGLPVLVKDNQAVAGVRCTAGAPMHATRIAATTHPLVEALEAAGGVVLGVTNMPEHAAGSHTFNPVFGATHNPHDLGRTAGGSTGGGAAALASGAAWLATGSDLGGSLRNPAAFCSVVGLRPSPGRCPQSDAAPTAWRGRFVPPAAGWEPLACPPLPQPPRRGYLHHVAYSVDLGGLLRGVHPAVAAAVRRSAALLGRARPGRRSAAETRLTEAFPEGLEAAADVFRTLRASRQQCASVPALSGGGARPPQDGIAGGPSASRSFLDLHSGTTKPEAVAAAERARQRMHAAALAFLREHDLLVCPCTLMPPFRGELRYPAALGGVGGGGEAPPLGLGGAGGEGEAVSFADYIEWMLPCSVISLTGLPCLALPAGSTADGARHLVGQPGGEAALLAAGALLEHAIRREDAAAGVAGVAVQPAQGAGEGETEGAAPCAALGAGGLGPVLPVPVEPRRLTGGERASEWSGPCSAEEAAAHLRLGAQQRASEAGADVGCGRPDEGTTPMHLAAGWLHSEAIVEALLAAPDAQAVAESLRAKPNSGGLKQHTPVFWADHYSQPSTKQRLVAWMRSVGWLYHEESDSFER</sequence>
<evidence type="ECO:0000259" key="2">
    <source>
        <dbReference type="Pfam" id="PF01425"/>
    </source>
</evidence>
<dbReference type="GO" id="GO:0003824">
    <property type="term" value="F:catalytic activity"/>
    <property type="evidence" value="ECO:0007669"/>
    <property type="project" value="InterPro"/>
</dbReference>
<feature type="domain" description="Amidase" evidence="2">
    <location>
        <begin position="69"/>
        <end position="243"/>
    </location>
</feature>